<feature type="domain" description="Yeast cell wall synthesis Kre9/Knh1-like N-terminal" evidence="3">
    <location>
        <begin position="189"/>
        <end position="283"/>
    </location>
</feature>
<dbReference type="Proteomes" id="UP000176629">
    <property type="component" value="Unassembled WGS sequence"/>
</dbReference>
<keyword evidence="2" id="KW-0472">Membrane</keyword>
<dbReference type="Gene3D" id="2.60.40.10">
    <property type="entry name" value="Immunoglobulins"/>
    <property type="match status" value="1"/>
</dbReference>
<keyword evidence="2" id="KW-0812">Transmembrane</keyword>
<gene>
    <name evidence="4" type="ORF">A3A03_00980</name>
</gene>
<protein>
    <recommendedName>
        <fullName evidence="3">Yeast cell wall synthesis Kre9/Knh1-like N-terminal domain-containing protein</fullName>
    </recommendedName>
</protein>
<feature type="transmembrane region" description="Helical" evidence="2">
    <location>
        <begin position="7"/>
        <end position="29"/>
    </location>
</feature>
<dbReference type="InterPro" id="IPR013783">
    <property type="entry name" value="Ig-like_fold"/>
</dbReference>
<organism evidence="4 5">
    <name type="scientific">Candidatus Nomurabacteria bacterium RIFCSPLOWO2_01_FULL_40_18</name>
    <dbReference type="NCBI Taxonomy" id="1801773"/>
    <lineage>
        <taxon>Bacteria</taxon>
        <taxon>Candidatus Nomuraibacteriota</taxon>
    </lineage>
</organism>
<keyword evidence="1" id="KW-0732">Signal</keyword>
<accession>A0A1F6XJA1</accession>
<proteinExistence type="predicted"/>
<keyword evidence="2" id="KW-1133">Transmembrane helix</keyword>
<evidence type="ECO:0000256" key="2">
    <source>
        <dbReference type="SAM" id="Phobius"/>
    </source>
</evidence>
<dbReference type="AlphaFoldDB" id="A0A1F6XJA1"/>
<evidence type="ECO:0000256" key="1">
    <source>
        <dbReference type="ARBA" id="ARBA00022729"/>
    </source>
</evidence>
<comment type="caution">
    <text evidence="4">The sequence shown here is derived from an EMBL/GenBank/DDBJ whole genome shotgun (WGS) entry which is preliminary data.</text>
</comment>
<dbReference type="Pfam" id="PF10342">
    <property type="entry name" value="Kre9_KNH"/>
    <property type="match status" value="1"/>
</dbReference>
<sequence>MKNLQKGFVVPLLIAIIAVLVVGGGVYVYSNKKSEVPAVDVGTQQADKNQQVVNQQNSINKKPTNVVNATKSSALTFTASSTLPNAKVGDNYRASLGVSIINPAGPDYFPWSRNIEVSVLSGTLPPGLYISDFRNDSDYGEIITGKPNVAGTYTFTLSASYTGLQTIQKQFTLTVSSATSTNPSLKVLSPNGGEVWKTGQTYTIAWQTNNIALLSSYSGVTIDLTNESDHRVLQIVPESSQLSFSTTSYRWVIPSSIPAGNYKVMVTLNSKMDSSVYNFSNSFFTITSR</sequence>
<evidence type="ECO:0000313" key="4">
    <source>
        <dbReference type="EMBL" id="OGI94213.1"/>
    </source>
</evidence>
<name>A0A1F6XJA1_9BACT</name>
<evidence type="ECO:0000259" key="3">
    <source>
        <dbReference type="Pfam" id="PF10342"/>
    </source>
</evidence>
<reference evidence="4 5" key="1">
    <citation type="journal article" date="2016" name="Nat. Commun.">
        <title>Thousands of microbial genomes shed light on interconnected biogeochemical processes in an aquifer system.</title>
        <authorList>
            <person name="Anantharaman K."/>
            <person name="Brown C.T."/>
            <person name="Hug L.A."/>
            <person name="Sharon I."/>
            <person name="Castelle C.J."/>
            <person name="Probst A.J."/>
            <person name="Thomas B.C."/>
            <person name="Singh A."/>
            <person name="Wilkins M.J."/>
            <person name="Karaoz U."/>
            <person name="Brodie E.L."/>
            <person name="Williams K.H."/>
            <person name="Hubbard S.S."/>
            <person name="Banfield J.F."/>
        </authorList>
    </citation>
    <scope>NUCLEOTIDE SEQUENCE [LARGE SCALE GENOMIC DNA]</scope>
</reference>
<dbReference type="EMBL" id="MFUX01000030">
    <property type="protein sequence ID" value="OGI94213.1"/>
    <property type="molecule type" value="Genomic_DNA"/>
</dbReference>
<evidence type="ECO:0000313" key="5">
    <source>
        <dbReference type="Proteomes" id="UP000176629"/>
    </source>
</evidence>
<dbReference type="InterPro" id="IPR018466">
    <property type="entry name" value="Kre9/Knh1-like_N"/>
</dbReference>